<comment type="subunit">
    <text evidence="5">The complex is composed of two ATP-binding proteins (ModC), two transmembrane proteins (ModB) and a solute-binding protein (ModA).</text>
</comment>
<keyword evidence="4 7" id="KW-0732">Signal</keyword>
<evidence type="ECO:0000256" key="6">
    <source>
        <dbReference type="PIRSR" id="PIRSR004846-1"/>
    </source>
</evidence>
<evidence type="ECO:0000256" key="2">
    <source>
        <dbReference type="ARBA" id="ARBA00022505"/>
    </source>
</evidence>
<dbReference type="GO" id="GO:0046872">
    <property type="term" value="F:metal ion binding"/>
    <property type="evidence" value="ECO:0007669"/>
    <property type="project" value="UniProtKB-KW"/>
</dbReference>
<dbReference type="GO" id="GO:1901359">
    <property type="term" value="F:tungstate binding"/>
    <property type="evidence" value="ECO:0007669"/>
    <property type="project" value="UniProtKB-ARBA"/>
</dbReference>
<dbReference type="Pfam" id="PF13531">
    <property type="entry name" value="SBP_bac_11"/>
    <property type="match status" value="1"/>
</dbReference>
<evidence type="ECO:0000256" key="5">
    <source>
        <dbReference type="ARBA" id="ARBA00062515"/>
    </source>
</evidence>
<feature type="binding site" evidence="6">
    <location>
        <position position="57"/>
    </location>
    <ligand>
        <name>molybdate</name>
        <dbReference type="ChEBI" id="CHEBI:36264"/>
    </ligand>
</feature>
<evidence type="ECO:0000313" key="8">
    <source>
        <dbReference type="EMBL" id="KGM07100.1"/>
    </source>
</evidence>
<dbReference type="InterPro" id="IPR005950">
    <property type="entry name" value="ModA"/>
</dbReference>
<dbReference type="STRING" id="392484.LP43_0708"/>
<feature type="chain" id="PRO_5001959561" evidence="7">
    <location>
        <begin position="21"/>
        <end position="246"/>
    </location>
</feature>
<dbReference type="InterPro" id="IPR050682">
    <property type="entry name" value="ModA/WtpA"/>
</dbReference>
<keyword evidence="2 6" id="KW-0500">Molybdenum</keyword>
<dbReference type="SUPFAM" id="SSF53850">
    <property type="entry name" value="Periplasmic binding protein-like II"/>
    <property type="match status" value="1"/>
</dbReference>
<evidence type="ECO:0000256" key="7">
    <source>
        <dbReference type="SAM" id="SignalP"/>
    </source>
</evidence>
<dbReference type="GO" id="GO:0015689">
    <property type="term" value="P:molybdate ion transport"/>
    <property type="evidence" value="ECO:0007669"/>
    <property type="project" value="InterPro"/>
</dbReference>
<dbReference type="FunFam" id="3.40.190.10:FF:000035">
    <property type="entry name" value="Molybdate ABC transporter substrate-binding protein"/>
    <property type="match status" value="1"/>
</dbReference>
<dbReference type="CDD" id="cd13539">
    <property type="entry name" value="PBP2_AvModA"/>
    <property type="match status" value="1"/>
</dbReference>
<dbReference type="EMBL" id="JRQD01000002">
    <property type="protein sequence ID" value="KGM07100.1"/>
    <property type="molecule type" value="Genomic_DNA"/>
</dbReference>
<comment type="caution">
    <text evidence="8">The sequence shown here is derived from an EMBL/GenBank/DDBJ whole genome shotgun (WGS) entry which is preliminary data.</text>
</comment>
<dbReference type="PIRSF" id="PIRSF004846">
    <property type="entry name" value="ModA"/>
    <property type="match status" value="1"/>
</dbReference>
<keyword evidence="3 6" id="KW-0479">Metal-binding</keyword>
<evidence type="ECO:0000313" key="9">
    <source>
        <dbReference type="Proteomes" id="UP000029999"/>
    </source>
</evidence>
<organism evidence="8 9">
    <name type="scientific">Methylophaga thiooxydans</name>
    <dbReference type="NCBI Taxonomy" id="392484"/>
    <lineage>
        <taxon>Bacteria</taxon>
        <taxon>Pseudomonadati</taxon>
        <taxon>Pseudomonadota</taxon>
        <taxon>Gammaproteobacteria</taxon>
        <taxon>Thiotrichales</taxon>
        <taxon>Piscirickettsiaceae</taxon>
        <taxon>Methylophaga</taxon>
    </lineage>
</organism>
<dbReference type="AlphaFoldDB" id="A0A0A0BGT7"/>
<reference evidence="8 9" key="1">
    <citation type="submission" date="2014-09" db="EMBL/GenBank/DDBJ databases">
        <authorList>
            <person name="Grob C."/>
            <person name="Taubert M."/>
            <person name="Howat A.M."/>
            <person name="Burns O.J."/>
            <person name="Dixon J.L."/>
            <person name="Chen Y."/>
            <person name="Murrell J.C."/>
        </authorList>
    </citation>
    <scope>NUCLEOTIDE SEQUENCE [LARGE SCALE GENOMIC DNA]</scope>
    <source>
        <strain evidence="8">L4</strain>
    </source>
</reference>
<comment type="similarity">
    <text evidence="1">Belongs to the bacterial solute-binding protein ModA family.</text>
</comment>
<dbReference type="RefSeq" id="WP_036312164.1">
    <property type="nucleotide sequence ID" value="NZ_JRQD01000002.1"/>
</dbReference>
<dbReference type="InterPro" id="IPR044084">
    <property type="entry name" value="AvModA-like_subst-bd"/>
</dbReference>
<dbReference type="Proteomes" id="UP000029999">
    <property type="component" value="Unassembled WGS sequence"/>
</dbReference>
<evidence type="ECO:0000256" key="4">
    <source>
        <dbReference type="ARBA" id="ARBA00022729"/>
    </source>
</evidence>
<dbReference type="GO" id="GO:0030973">
    <property type="term" value="F:molybdate ion binding"/>
    <property type="evidence" value="ECO:0007669"/>
    <property type="project" value="InterPro"/>
</dbReference>
<gene>
    <name evidence="8" type="primary">modA</name>
    <name evidence="8" type="ORF">LP43_0708</name>
</gene>
<dbReference type="PANTHER" id="PTHR30632">
    <property type="entry name" value="MOLYBDATE-BINDING PERIPLASMIC PROTEIN"/>
    <property type="match status" value="1"/>
</dbReference>
<evidence type="ECO:0000256" key="1">
    <source>
        <dbReference type="ARBA" id="ARBA00009175"/>
    </source>
</evidence>
<dbReference type="Gene3D" id="3.40.190.10">
    <property type="entry name" value="Periplasmic binding protein-like II"/>
    <property type="match status" value="2"/>
</dbReference>
<dbReference type="NCBIfam" id="TIGR01256">
    <property type="entry name" value="modA"/>
    <property type="match status" value="1"/>
</dbReference>
<name>A0A0A0BGT7_9GAMM</name>
<protein>
    <submittedName>
        <fullName evidence="8">Molybdenum ABC transporter, periplasmic molybdenum-binding protein ModA</fullName>
    </submittedName>
</protein>
<proteinExistence type="inferred from homology"/>
<feature type="binding site" evidence="6">
    <location>
        <position position="165"/>
    </location>
    <ligand>
        <name>molybdate</name>
        <dbReference type="ChEBI" id="CHEBI:36264"/>
    </ligand>
</feature>
<feature type="signal peptide" evidence="7">
    <location>
        <begin position="1"/>
        <end position="20"/>
    </location>
</feature>
<sequence length="246" mass="27231">MRSKTPFFIALLFISLPLQAERINVAVASNFSPVMKQLIALYEQQSEHQVTLISGSTGKLYAQILNGAPFDAFFAADSLRPQKLENKKHIVPASRFTYAIGKIVLWSPDASLVDKQGQIIQAMTFQHLAIANPKLAPYGRAAQQVIESKGVWKQLQSKIVRGENIGHTYHFVKSGNAALGFIALSQIKADKTINQGSYWLAPDTLYDPIEQQAVQLSNTVAASDFFGFVQTQAAEQVIRDFGYDVR</sequence>
<dbReference type="PANTHER" id="PTHR30632:SF14">
    <property type="entry name" value="TUNGSTATE_MOLYBDATE_CHROMATE-BINDING PROTEIN MODA"/>
    <property type="match status" value="1"/>
</dbReference>
<accession>A0A0A0BGT7</accession>
<evidence type="ECO:0000256" key="3">
    <source>
        <dbReference type="ARBA" id="ARBA00022723"/>
    </source>
</evidence>